<evidence type="ECO:0000313" key="1">
    <source>
        <dbReference type="EMBL" id="MFC5565065.1"/>
    </source>
</evidence>
<dbReference type="Proteomes" id="UP001596056">
    <property type="component" value="Unassembled WGS sequence"/>
</dbReference>
<dbReference type="EMBL" id="JBHSNA010000001">
    <property type="protein sequence ID" value="MFC5565065.1"/>
    <property type="molecule type" value="Genomic_DNA"/>
</dbReference>
<gene>
    <name evidence="1" type="ORF">ACFPOC_01350</name>
</gene>
<name>A0ABW0S828_9RHOB</name>
<reference evidence="2" key="1">
    <citation type="journal article" date="2019" name="Int. J. Syst. Evol. Microbiol.">
        <title>The Global Catalogue of Microorganisms (GCM) 10K type strain sequencing project: providing services to taxonomists for standard genome sequencing and annotation.</title>
        <authorList>
            <consortium name="The Broad Institute Genomics Platform"/>
            <consortium name="The Broad Institute Genome Sequencing Center for Infectious Disease"/>
            <person name="Wu L."/>
            <person name="Ma J."/>
        </authorList>
    </citation>
    <scope>NUCLEOTIDE SEQUENCE [LARGE SCALE GENOMIC DNA]</scope>
    <source>
        <strain evidence="2">KACC 11588</strain>
    </source>
</reference>
<proteinExistence type="predicted"/>
<accession>A0ABW0S828</accession>
<comment type="caution">
    <text evidence="1">The sequence shown here is derived from an EMBL/GenBank/DDBJ whole genome shotgun (WGS) entry which is preliminary data.</text>
</comment>
<evidence type="ECO:0000313" key="2">
    <source>
        <dbReference type="Proteomes" id="UP001596056"/>
    </source>
</evidence>
<sequence length="69" mass="7641">MPTAKKQADQITKLAADGVARKAVAERLNVSERSVHRTLEDSRRRLSSPCCRIRRVERTCGEATCGRGS</sequence>
<organism evidence="1 2">
    <name type="scientific">Rubellimicrobium aerolatum</name>
    <dbReference type="NCBI Taxonomy" id="490979"/>
    <lineage>
        <taxon>Bacteria</taxon>
        <taxon>Pseudomonadati</taxon>
        <taxon>Pseudomonadota</taxon>
        <taxon>Alphaproteobacteria</taxon>
        <taxon>Rhodobacterales</taxon>
        <taxon>Roseobacteraceae</taxon>
        <taxon>Rubellimicrobium</taxon>
    </lineage>
</organism>
<dbReference type="RefSeq" id="WP_209836958.1">
    <property type="nucleotide sequence ID" value="NZ_JAGGJP010000001.1"/>
</dbReference>
<dbReference type="Gene3D" id="1.10.10.60">
    <property type="entry name" value="Homeodomain-like"/>
    <property type="match status" value="1"/>
</dbReference>
<protein>
    <submittedName>
        <fullName evidence="1">Helix-turn-helix domain-containing protein</fullName>
    </submittedName>
</protein>
<keyword evidence="2" id="KW-1185">Reference proteome</keyword>